<evidence type="ECO:0000256" key="4">
    <source>
        <dbReference type="ARBA" id="ARBA00022519"/>
    </source>
</evidence>
<dbReference type="InterPro" id="IPR002201">
    <property type="entry name" value="Glyco_trans_9"/>
</dbReference>
<evidence type="ECO:0000256" key="5">
    <source>
        <dbReference type="ARBA" id="ARBA00022676"/>
    </source>
</evidence>
<dbReference type="PANTHER" id="PTHR30160">
    <property type="entry name" value="TETRAACYLDISACCHARIDE 4'-KINASE-RELATED"/>
    <property type="match status" value="1"/>
</dbReference>
<keyword evidence="6 14" id="KW-0808">Transferase</keyword>
<evidence type="ECO:0000256" key="12">
    <source>
        <dbReference type="ARBA" id="ARBA00044330"/>
    </source>
</evidence>
<comment type="caution">
    <text evidence="14">The sequence shown here is derived from an EMBL/GenBank/DDBJ whole genome shotgun (WGS) entry which is preliminary data.</text>
</comment>
<evidence type="ECO:0000313" key="14">
    <source>
        <dbReference type="EMBL" id="KPC49371.1"/>
    </source>
</evidence>
<reference evidence="14 15" key="1">
    <citation type="submission" date="2015-07" db="EMBL/GenBank/DDBJ databases">
        <title>Draft genome sequence of the Amantichitinum ursilacus IGB-41, a new chitin-degrading bacterium.</title>
        <authorList>
            <person name="Kirstahler P."/>
            <person name="Guenther M."/>
            <person name="Grumaz C."/>
            <person name="Rupp S."/>
            <person name="Zibek S."/>
            <person name="Sohn K."/>
        </authorList>
    </citation>
    <scope>NUCLEOTIDE SEQUENCE [LARGE SCALE GENOMIC DNA]</scope>
    <source>
        <strain evidence="14 15">IGB-41</strain>
    </source>
</reference>
<comment type="catalytic activity">
    <reaction evidence="13">
        <text>an alpha-Kdo-(2-&gt;4)-alpha-Kdo-(2-&gt;6)-lipid A + ADP-L-glycero-beta-D-manno-heptose = an L-alpha-D-Hep-(1-&gt;5)-[alpha-Kdo-(2-&gt;4)]-alpha-Kdo-(2-&gt;6)-lipid A + ADP + H(+)</text>
        <dbReference type="Rhea" id="RHEA:74067"/>
        <dbReference type="ChEBI" id="CHEBI:15378"/>
        <dbReference type="ChEBI" id="CHEBI:61506"/>
        <dbReference type="ChEBI" id="CHEBI:176431"/>
        <dbReference type="ChEBI" id="CHEBI:193068"/>
        <dbReference type="ChEBI" id="CHEBI:456216"/>
        <dbReference type="EC" id="2.4.99.23"/>
    </reaction>
</comment>
<dbReference type="AlphaFoldDB" id="A0A0N0XFU8"/>
<name>A0A0N0XFU8_9NEIS</name>
<dbReference type="Pfam" id="PF01075">
    <property type="entry name" value="Glyco_transf_9"/>
    <property type="match status" value="1"/>
</dbReference>
<dbReference type="InterPro" id="IPR051199">
    <property type="entry name" value="LPS_LOS_Heptosyltrfase"/>
</dbReference>
<dbReference type="PATRIC" id="fig|857265.3.peg.4256"/>
<dbReference type="EC" id="2.4.99.23" evidence="10"/>
<keyword evidence="5" id="KW-0328">Glycosyltransferase</keyword>
<organism evidence="14 15">
    <name type="scientific">Amantichitinum ursilacus</name>
    <dbReference type="NCBI Taxonomy" id="857265"/>
    <lineage>
        <taxon>Bacteria</taxon>
        <taxon>Pseudomonadati</taxon>
        <taxon>Pseudomonadota</taxon>
        <taxon>Betaproteobacteria</taxon>
        <taxon>Neisseriales</taxon>
        <taxon>Chitinibacteraceae</taxon>
        <taxon>Amantichitinum</taxon>
    </lineage>
</organism>
<comment type="subcellular location">
    <subcellularLocation>
        <location evidence="1">Cell inner membrane</location>
        <topology evidence="1">Peripheral membrane protein</topology>
        <orientation evidence="1">Cytoplasmic side</orientation>
    </subcellularLocation>
</comment>
<proteinExistence type="inferred from homology"/>
<dbReference type="InterPro" id="IPR011908">
    <property type="entry name" value="LipoPS_heptosylTferase-I"/>
</dbReference>
<dbReference type="PANTHER" id="PTHR30160:SF19">
    <property type="entry name" value="LIPOPOLYSACCHARIDE HEPTOSYLTRANSFERASE 1"/>
    <property type="match status" value="1"/>
</dbReference>
<dbReference type="STRING" id="857265.WG78_20790"/>
<dbReference type="CDD" id="cd03789">
    <property type="entry name" value="GT9_LPS_heptosyltransferase"/>
    <property type="match status" value="1"/>
</dbReference>
<comment type="similarity">
    <text evidence="9">Belongs to the glycosyltransferase 9 family.</text>
</comment>
<keyword evidence="7" id="KW-0448">Lipopolysaccharide biosynthesis</keyword>
<keyword evidence="3" id="KW-1003">Cell membrane</keyword>
<keyword evidence="4" id="KW-0997">Cell inner membrane</keyword>
<keyword evidence="15" id="KW-1185">Reference proteome</keyword>
<evidence type="ECO:0000256" key="13">
    <source>
        <dbReference type="ARBA" id="ARBA00049201"/>
    </source>
</evidence>
<evidence type="ECO:0000256" key="3">
    <source>
        <dbReference type="ARBA" id="ARBA00022475"/>
    </source>
</evidence>
<evidence type="ECO:0000256" key="11">
    <source>
        <dbReference type="ARBA" id="ARBA00044190"/>
    </source>
</evidence>
<keyword evidence="8" id="KW-0472">Membrane</keyword>
<dbReference type="GO" id="GO:0008713">
    <property type="term" value="F:ADP-heptose-lipopolysaccharide heptosyltransferase activity"/>
    <property type="evidence" value="ECO:0007669"/>
    <property type="project" value="TreeGrafter"/>
</dbReference>
<gene>
    <name evidence="14" type="primary">rfaC</name>
    <name evidence="14" type="ORF">WG78_20790</name>
</gene>
<evidence type="ECO:0000256" key="9">
    <source>
        <dbReference type="ARBA" id="ARBA00043995"/>
    </source>
</evidence>
<accession>A0A0N0XFU8</accession>
<evidence type="ECO:0000256" key="1">
    <source>
        <dbReference type="ARBA" id="ARBA00004515"/>
    </source>
</evidence>
<protein>
    <recommendedName>
        <fullName evidence="11">Lipopolysaccharide heptosyltransferase 1</fullName>
        <ecNumber evidence="10">2.4.99.23</ecNumber>
    </recommendedName>
    <alternativeName>
        <fullName evidence="12">ADP-heptose:lipopolysaccharide heptosyltransferase I</fullName>
    </alternativeName>
</protein>
<dbReference type="Gene3D" id="3.40.50.2000">
    <property type="entry name" value="Glycogen Phosphorylase B"/>
    <property type="match status" value="2"/>
</dbReference>
<evidence type="ECO:0000256" key="8">
    <source>
        <dbReference type="ARBA" id="ARBA00023136"/>
    </source>
</evidence>
<evidence type="ECO:0000256" key="10">
    <source>
        <dbReference type="ARBA" id="ARBA00044041"/>
    </source>
</evidence>
<dbReference type="GO" id="GO:0009244">
    <property type="term" value="P:lipopolysaccharide core region biosynthetic process"/>
    <property type="evidence" value="ECO:0007669"/>
    <property type="project" value="InterPro"/>
</dbReference>
<dbReference type="GO" id="GO:0005886">
    <property type="term" value="C:plasma membrane"/>
    <property type="evidence" value="ECO:0007669"/>
    <property type="project" value="UniProtKB-SubCell"/>
</dbReference>
<evidence type="ECO:0000256" key="7">
    <source>
        <dbReference type="ARBA" id="ARBA00022985"/>
    </source>
</evidence>
<evidence type="ECO:0000313" key="15">
    <source>
        <dbReference type="Proteomes" id="UP000037939"/>
    </source>
</evidence>
<dbReference type="GO" id="GO:0005829">
    <property type="term" value="C:cytosol"/>
    <property type="evidence" value="ECO:0007669"/>
    <property type="project" value="TreeGrafter"/>
</dbReference>
<comment type="pathway">
    <text evidence="2">Bacterial outer membrane biogenesis; LPS core biosynthesis.</text>
</comment>
<dbReference type="EMBL" id="LAQT01000037">
    <property type="protein sequence ID" value="KPC49371.1"/>
    <property type="molecule type" value="Genomic_DNA"/>
</dbReference>
<dbReference type="SUPFAM" id="SSF53756">
    <property type="entry name" value="UDP-Glycosyltransferase/glycogen phosphorylase"/>
    <property type="match status" value="1"/>
</dbReference>
<dbReference type="Proteomes" id="UP000037939">
    <property type="component" value="Unassembled WGS sequence"/>
</dbReference>
<dbReference type="NCBIfam" id="TIGR02193">
    <property type="entry name" value="heptsyl_trn_I"/>
    <property type="match status" value="1"/>
</dbReference>
<sequence>MPPMPKILLVKLSSMGDIIHAMPAVTDMARALPGLRLDWVCEESFAALPRLHPAVRDVVPIAMRRWRKSFWRADTRADIGAALTGLRKQRYDMVLDVQGLIKSALVAQIAHGPVAGPDRSWAREPLAALMYRNKIPGVWDQPAIERVRQIASGALNYISPSAIDYGLPRPDVHLSWLPTTPYAVLLSATSREDKEWPEAHWVALGARLAQRGLACILPWGSAREQARAERLAAAIPNAVAAPRISLTEAATLLADARVVVGVDTGLAHLAAAMATPVVAIYCASDPTQTGVLATTYAVNLGAMGVVPSVDEVWQATQTGMRA</sequence>
<evidence type="ECO:0000256" key="6">
    <source>
        <dbReference type="ARBA" id="ARBA00022679"/>
    </source>
</evidence>
<evidence type="ECO:0000256" key="2">
    <source>
        <dbReference type="ARBA" id="ARBA00004713"/>
    </source>
</evidence>